<dbReference type="RefSeq" id="WP_380057545.1">
    <property type="nucleotide sequence ID" value="NZ_JBHSWB010000001.1"/>
</dbReference>
<evidence type="ECO:0008006" key="4">
    <source>
        <dbReference type="Google" id="ProtNLM"/>
    </source>
</evidence>
<keyword evidence="1" id="KW-1133">Transmembrane helix</keyword>
<dbReference type="Proteomes" id="UP001596317">
    <property type="component" value="Unassembled WGS sequence"/>
</dbReference>
<dbReference type="Gene3D" id="2.60.40.10">
    <property type="entry name" value="Immunoglobulins"/>
    <property type="match status" value="2"/>
</dbReference>
<comment type="caution">
    <text evidence="2">The sequence shown here is derived from an EMBL/GenBank/DDBJ whole genome shotgun (WGS) entry which is preliminary data.</text>
</comment>
<feature type="transmembrane region" description="Helical" evidence="1">
    <location>
        <begin position="122"/>
        <end position="141"/>
    </location>
</feature>
<evidence type="ECO:0000313" key="3">
    <source>
        <dbReference type="Proteomes" id="UP001596317"/>
    </source>
</evidence>
<sequence>MTRLTAQETGAAPALVTRLLHLALPLLLSRMGQLGLTGDNAAEWLGGLRGRPLLLSTLGTAAVAGAAAVAHTPEVTTTTVIGPTDPAPVTHTPAPPNPTPAAPVPPAPVITSHERTQRRRPWWPWALLLLLLTLGGCWLLQRPGGRDTVQAPPTTTTAPATDLAFTAPAAGETVAPGALTVRGTGPAGAQVSVRSGEQEVATATVSGDGTWQAEVPDLSAGPQTLVAQTTNPEGRAELNFTVGEGQANTSTAPTEPATSGTFSITEPAANASVPAGTVTLRGTGQPGQTLELREGDTSLGSFQVGEDGTWSFAVPSPAAGQQTYTVQTPAGEALGSVALTVGALTGEREQRCTETFTLSMADGQEVREPFRFGGVGEGQGYSVTVRRGERVIGRKDIPLDVTCGWSYQSRPGRGAITYEVRPLGTPNAEPLRTINLTVK</sequence>
<keyword evidence="1" id="KW-0472">Membrane</keyword>
<name>A0ABW1ZM77_9DEIO</name>
<dbReference type="NCBIfam" id="NF033510">
    <property type="entry name" value="Ca_tandemer"/>
    <property type="match status" value="2"/>
</dbReference>
<keyword evidence="1" id="KW-0812">Transmembrane</keyword>
<protein>
    <recommendedName>
        <fullName evidence="4">Bacterial Ig domain-containing protein</fullName>
    </recommendedName>
</protein>
<organism evidence="2 3">
    <name type="scientific">Deinococcus multiflagellatus</name>
    <dbReference type="NCBI Taxonomy" id="1656887"/>
    <lineage>
        <taxon>Bacteria</taxon>
        <taxon>Thermotogati</taxon>
        <taxon>Deinococcota</taxon>
        <taxon>Deinococci</taxon>
        <taxon>Deinococcales</taxon>
        <taxon>Deinococcaceae</taxon>
        <taxon>Deinococcus</taxon>
    </lineage>
</organism>
<dbReference type="InterPro" id="IPR013783">
    <property type="entry name" value="Ig-like_fold"/>
</dbReference>
<proteinExistence type="predicted"/>
<keyword evidence="3" id="KW-1185">Reference proteome</keyword>
<gene>
    <name evidence="2" type="ORF">ACFP90_17010</name>
</gene>
<accession>A0ABW1ZM77</accession>
<evidence type="ECO:0000313" key="2">
    <source>
        <dbReference type="EMBL" id="MFC6661841.1"/>
    </source>
</evidence>
<dbReference type="EMBL" id="JBHSWB010000001">
    <property type="protein sequence ID" value="MFC6661841.1"/>
    <property type="molecule type" value="Genomic_DNA"/>
</dbReference>
<evidence type="ECO:0000256" key="1">
    <source>
        <dbReference type="SAM" id="Phobius"/>
    </source>
</evidence>
<reference evidence="3" key="1">
    <citation type="journal article" date="2019" name="Int. J. Syst. Evol. Microbiol.">
        <title>The Global Catalogue of Microorganisms (GCM) 10K type strain sequencing project: providing services to taxonomists for standard genome sequencing and annotation.</title>
        <authorList>
            <consortium name="The Broad Institute Genomics Platform"/>
            <consortium name="The Broad Institute Genome Sequencing Center for Infectious Disease"/>
            <person name="Wu L."/>
            <person name="Ma J."/>
        </authorList>
    </citation>
    <scope>NUCLEOTIDE SEQUENCE [LARGE SCALE GENOMIC DNA]</scope>
    <source>
        <strain evidence="3">CCUG 63830</strain>
    </source>
</reference>